<evidence type="ECO:0000256" key="2">
    <source>
        <dbReference type="SAM" id="SignalP"/>
    </source>
</evidence>
<dbReference type="Gene3D" id="2.120.10.30">
    <property type="entry name" value="TolB, C-terminal domain"/>
    <property type="match status" value="1"/>
</dbReference>
<gene>
    <name evidence="4" type="ORF">QRT04_11485</name>
</gene>
<proteinExistence type="predicted"/>
<keyword evidence="2" id="KW-0732">Signal</keyword>
<sequence>MRRRTRHLGPTTTAAQAAVALAAVALAVAGCTSGGSSSATTTPATAPPATTPAAPATTTPATSAPTTPATPSSGPTGTPTGAQDVVTGLSVPWGIAFLPQGDALVTLRDDARIIDVAPDGTTTPITGAGADQLRRTVVHQGEGGLLGIAVLTPATGDQAEIAVYATTDSDNRVLRGTLTGHSLGALTPILTGIHKASNHDGGRLAVGPDGYLYVTTGDATDRPTAQDRSTLNGKILRITPDGDPAPDNPFPGSPVWSYGHRNVQGIGWSADGRMFASEFGQDTWDELNLIVKGANYGWPTVEGIAHDGRFHDPLVQWHTDEASPSGIAVTPDAVYLAALHGARLWRVPLTATGVGTPQAFFTGTYGRLRAVAVSPSGELWVLTNNTDGRGRPKPGDDRIVRLTFG</sequence>
<dbReference type="InterPro" id="IPR011041">
    <property type="entry name" value="Quinoprot_gluc/sorb_DH_b-prop"/>
</dbReference>
<dbReference type="PROSITE" id="PS51257">
    <property type="entry name" value="PROKAR_LIPOPROTEIN"/>
    <property type="match status" value="1"/>
</dbReference>
<dbReference type="PANTHER" id="PTHR19328">
    <property type="entry name" value="HEDGEHOG-INTERACTING PROTEIN"/>
    <property type="match status" value="1"/>
</dbReference>
<feature type="signal peptide" evidence="2">
    <location>
        <begin position="1"/>
        <end position="22"/>
    </location>
</feature>
<organism evidence="4 5">
    <name type="scientific">Cellulomonas alba</name>
    <dbReference type="NCBI Taxonomy" id="3053467"/>
    <lineage>
        <taxon>Bacteria</taxon>
        <taxon>Bacillati</taxon>
        <taxon>Actinomycetota</taxon>
        <taxon>Actinomycetes</taxon>
        <taxon>Micrococcales</taxon>
        <taxon>Cellulomonadaceae</taxon>
        <taxon>Cellulomonas</taxon>
    </lineage>
</organism>
<reference evidence="4 5" key="1">
    <citation type="submission" date="2023-06" db="EMBL/GenBank/DDBJ databases">
        <title>Cellulomonas sp. MW4 Whole genome sequence.</title>
        <authorList>
            <person name="Park S."/>
        </authorList>
    </citation>
    <scope>NUCLEOTIDE SEQUENCE [LARGE SCALE GENOMIC DNA]</scope>
    <source>
        <strain evidence="4 5">MW4</strain>
    </source>
</reference>
<dbReference type="InterPro" id="IPR012938">
    <property type="entry name" value="Glc/Sorbosone_DH"/>
</dbReference>
<feature type="domain" description="Glucose/Sorbosone dehydrogenase" evidence="3">
    <location>
        <begin position="89"/>
        <end position="389"/>
    </location>
</feature>
<comment type="caution">
    <text evidence="4">The sequence shown here is derived from an EMBL/GenBank/DDBJ whole genome shotgun (WGS) entry which is preliminary data.</text>
</comment>
<dbReference type="RefSeq" id="WP_289455388.1">
    <property type="nucleotide sequence ID" value="NZ_JAUCGQ010000001.1"/>
</dbReference>
<name>A0ABT7SH87_9CELL</name>
<dbReference type="Proteomes" id="UP001529338">
    <property type="component" value="Unassembled WGS sequence"/>
</dbReference>
<dbReference type="Pfam" id="PF07995">
    <property type="entry name" value="GSDH"/>
    <property type="match status" value="1"/>
</dbReference>
<evidence type="ECO:0000256" key="1">
    <source>
        <dbReference type="SAM" id="MobiDB-lite"/>
    </source>
</evidence>
<dbReference type="EMBL" id="JAUCGQ010000001">
    <property type="protein sequence ID" value="MDM7855551.1"/>
    <property type="molecule type" value="Genomic_DNA"/>
</dbReference>
<dbReference type="InterPro" id="IPR011042">
    <property type="entry name" value="6-blade_b-propeller_TolB-like"/>
</dbReference>
<evidence type="ECO:0000313" key="5">
    <source>
        <dbReference type="Proteomes" id="UP001529338"/>
    </source>
</evidence>
<evidence type="ECO:0000259" key="3">
    <source>
        <dbReference type="Pfam" id="PF07995"/>
    </source>
</evidence>
<dbReference type="PANTHER" id="PTHR19328:SF13">
    <property type="entry name" value="HIPL1 PROTEIN"/>
    <property type="match status" value="1"/>
</dbReference>
<feature type="chain" id="PRO_5045487045" evidence="2">
    <location>
        <begin position="23"/>
        <end position="405"/>
    </location>
</feature>
<protein>
    <submittedName>
        <fullName evidence="4">PQQ-dependent sugar dehydrogenase</fullName>
    </submittedName>
</protein>
<feature type="compositionally biased region" description="Low complexity" evidence="1">
    <location>
        <begin position="32"/>
        <end position="44"/>
    </location>
</feature>
<feature type="compositionally biased region" description="Low complexity" evidence="1">
    <location>
        <begin position="51"/>
        <end position="82"/>
    </location>
</feature>
<evidence type="ECO:0000313" key="4">
    <source>
        <dbReference type="EMBL" id="MDM7855551.1"/>
    </source>
</evidence>
<accession>A0ABT7SH87</accession>
<keyword evidence="5" id="KW-1185">Reference proteome</keyword>
<dbReference type="SUPFAM" id="SSF50952">
    <property type="entry name" value="Soluble quinoprotein glucose dehydrogenase"/>
    <property type="match status" value="1"/>
</dbReference>
<feature type="region of interest" description="Disordered" evidence="1">
    <location>
        <begin position="32"/>
        <end position="85"/>
    </location>
</feature>